<dbReference type="Proteomes" id="UP000537825">
    <property type="component" value="Unassembled WGS sequence"/>
</dbReference>
<name>A0A7X5BUH2_9BACT</name>
<sequence length="589" mass="62290">MAGFRSGIVCRWSVALRSKPYKDSEHPHQGIVADLPRGTPVEVTGQQGGWLAIKVTLQGKTLQGYVSQETVAPTRPDTSKTYYELVPHGDVLVVNKVPAHQCNKARSVLTEAQLQEQLQHHSVPIVSESAMAGYVNSLHHLPAFDRHAAGGFSKAPGSSVPSQNKWRGSLGELSAQHKGLFPQRNLNIIQANHPVFDLSGPFGGLNSVKTSVRDPGSGGDPHSTYLEGMADMLGIRSGKFVRARTLLFPQLPAAEGTALMMEDGYISINADHVEPFQAALKDPANYTKKAYSQLADQLLNAEPVRVNGATYRSYQTLLRLQHASGTDFTVRKQIERALRGVRQQLANRVRSNGISRQHLVRLLDFRQQVGRANPQMTTAQLRTWLFPELLMAQRYGGGLRGNLASAGISGGRGSMGGAFVSMAFDGGTMLLNPWPSDAGVRLGKVGLAGAASGLTGGVTENLVTSNMGSALARQLTSRGTSSWMASGLGRGVGGATGGGVAAPVFSMAMLALDEQEHSTTDYVATGTRAAVAGTISGALSAGAIGALAGSEVPLLGNAVGFIIGFAGYYIVDALVGDEVEQGIRQSMAR</sequence>
<evidence type="ECO:0000313" key="2">
    <source>
        <dbReference type="EMBL" id="NBC44340.1"/>
    </source>
</evidence>
<reference evidence="2 3" key="1">
    <citation type="submission" date="2020-01" db="EMBL/GenBank/DDBJ databases">
        <title>The draft genome sequence of Corallococcus exiguus DSM 14696.</title>
        <authorList>
            <person name="Zhang X."/>
            <person name="Zhu H."/>
        </authorList>
    </citation>
    <scope>NUCLEOTIDE SEQUENCE [LARGE SCALE GENOMIC DNA]</scope>
    <source>
        <strain evidence="2 3">DSM 14696</strain>
    </source>
</reference>
<dbReference type="AlphaFoldDB" id="A0A7X5BUH2"/>
<dbReference type="Gene3D" id="2.30.30.40">
    <property type="entry name" value="SH3 Domains"/>
    <property type="match status" value="1"/>
</dbReference>
<dbReference type="EMBL" id="JAAAPK010000010">
    <property type="protein sequence ID" value="NBC44340.1"/>
    <property type="molecule type" value="Genomic_DNA"/>
</dbReference>
<proteinExistence type="predicted"/>
<accession>A0A7X5BUH2</accession>
<dbReference type="Pfam" id="PF08239">
    <property type="entry name" value="SH3_3"/>
    <property type="match status" value="1"/>
</dbReference>
<dbReference type="RefSeq" id="WP_139915472.1">
    <property type="nucleotide sequence ID" value="NZ_CBCSLE010000001.1"/>
</dbReference>
<evidence type="ECO:0000259" key="1">
    <source>
        <dbReference type="Pfam" id="PF08239"/>
    </source>
</evidence>
<gene>
    <name evidence="2" type="ORF">GTZ93_31485</name>
</gene>
<protein>
    <recommendedName>
        <fullName evidence="1">SH3b domain-containing protein</fullName>
    </recommendedName>
</protein>
<feature type="domain" description="SH3b" evidence="1">
    <location>
        <begin position="30"/>
        <end position="71"/>
    </location>
</feature>
<organism evidence="2 3">
    <name type="scientific">Corallococcus exiguus</name>
    <dbReference type="NCBI Taxonomy" id="83462"/>
    <lineage>
        <taxon>Bacteria</taxon>
        <taxon>Pseudomonadati</taxon>
        <taxon>Myxococcota</taxon>
        <taxon>Myxococcia</taxon>
        <taxon>Myxococcales</taxon>
        <taxon>Cystobacterineae</taxon>
        <taxon>Myxococcaceae</taxon>
        <taxon>Corallococcus</taxon>
    </lineage>
</organism>
<comment type="caution">
    <text evidence="2">The sequence shown here is derived from an EMBL/GenBank/DDBJ whole genome shotgun (WGS) entry which is preliminary data.</text>
</comment>
<dbReference type="InterPro" id="IPR003646">
    <property type="entry name" value="SH3-like_bac-type"/>
</dbReference>
<evidence type="ECO:0000313" key="3">
    <source>
        <dbReference type="Proteomes" id="UP000537825"/>
    </source>
</evidence>
<keyword evidence="3" id="KW-1185">Reference proteome</keyword>